<evidence type="ECO:0000256" key="3">
    <source>
        <dbReference type="SAM" id="Coils"/>
    </source>
</evidence>
<evidence type="ECO:0000313" key="5">
    <source>
        <dbReference type="EMBL" id="CAA7397529.1"/>
    </source>
</evidence>
<feature type="compositionally biased region" description="Basic and acidic residues" evidence="4">
    <location>
        <begin position="103"/>
        <end position="113"/>
    </location>
</feature>
<comment type="similarity">
    <text evidence="1">Belongs to the ICR family.</text>
</comment>
<keyword evidence="2 3" id="KW-0175">Coiled coil</keyword>
<dbReference type="PANTHER" id="PTHR34224">
    <property type="entry name" value="INTERACTOR OF CONSTITUTIVE ACTIVE ROPS 2, CHLOROPLASTIC-RELATED"/>
    <property type="match status" value="1"/>
</dbReference>
<reference evidence="5" key="1">
    <citation type="submission" date="2020-02" db="EMBL/GenBank/DDBJ databases">
        <authorList>
            <person name="Scholz U."/>
            <person name="Mascher M."/>
            <person name="Fiebig A."/>
        </authorList>
    </citation>
    <scope>NUCLEOTIDE SEQUENCE</scope>
</reference>
<name>A0A7I8KIA4_SPIIN</name>
<dbReference type="InterPro" id="IPR029688">
    <property type="entry name" value="ICR"/>
</dbReference>
<evidence type="ECO:0000256" key="2">
    <source>
        <dbReference type="ARBA" id="ARBA00023054"/>
    </source>
</evidence>
<evidence type="ECO:0000256" key="1">
    <source>
        <dbReference type="ARBA" id="ARBA00009778"/>
    </source>
</evidence>
<dbReference type="Proteomes" id="UP000663760">
    <property type="component" value="Chromosome 6"/>
</dbReference>
<sequence length="408" mass="43904">MPRPRESEMPQQQQKQQLKQKAKPWQPPSPLHLKTGSPESTGAVPSRRGSPKVEDSHRRSPRSPLSEKKAGSRVADLQKKLGQAQEQIKKLKEQLASADDAEGGSKREPEEAVKSVPVAPDSAAGERVDEFADAPEDAQRKHDETPSEDAPPVEGEIQVPSTEVDISDLVPPAAASPVDPSSEEDQGMNEPAAMEANEEREKIEDCGKGEADIIPEAGSMQLIEVAREGQMNGDEGRSAESMVGELDVLLAENASLKNQLAEAEVSSAAALTREEEMALKLRDAVEESAANRARADRLGKQLETVEGAVASLETEMKTLRVQTEQWRKAAEAAAAVLSAASAPNGRRVTERCRSMDKHMGMSYQVGSPLAGGELKDVLSGGRKKGGGIRALGDLWRKTAALSKPQERR</sequence>
<feature type="region of interest" description="Disordered" evidence="4">
    <location>
        <begin position="1"/>
        <end position="204"/>
    </location>
</feature>
<dbReference type="AlphaFoldDB" id="A0A7I8KIA4"/>
<accession>A0A7I8KIA4</accession>
<dbReference type="EMBL" id="LR746269">
    <property type="protein sequence ID" value="CAA7397529.1"/>
    <property type="molecule type" value="Genomic_DNA"/>
</dbReference>
<evidence type="ECO:0000313" key="6">
    <source>
        <dbReference type="Proteomes" id="UP000663760"/>
    </source>
</evidence>
<gene>
    <name evidence="5" type="ORF">SI8410_06008194</name>
</gene>
<feature type="coiled-coil region" evidence="3">
    <location>
        <begin position="295"/>
        <end position="329"/>
    </location>
</feature>
<feature type="compositionally biased region" description="Low complexity" evidence="4">
    <location>
        <begin position="10"/>
        <end position="19"/>
    </location>
</feature>
<feature type="coiled-coil region" evidence="3">
    <location>
        <begin position="239"/>
        <end position="266"/>
    </location>
</feature>
<feature type="compositionally biased region" description="Low complexity" evidence="4">
    <location>
        <begin position="167"/>
        <end position="180"/>
    </location>
</feature>
<protein>
    <submittedName>
        <fullName evidence="5">Uncharacterized protein</fullName>
    </submittedName>
</protein>
<proteinExistence type="inferred from homology"/>
<organism evidence="5 6">
    <name type="scientific">Spirodela intermedia</name>
    <name type="common">Intermediate duckweed</name>
    <dbReference type="NCBI Taxonomy" id="51605"/>
    <lineage>
        <taxon>Eukaryota</taxon>
        <taxon>Viridiplantae</taxon>
        <taxon>Streptophyta</taxon>
        <taxon>Embryophyta</taxon>
        <taxon>Tracheophyta</taxon>
        <taxon>Spermatophyta</taxon>
        <taxon>Magnoliopsida</taxon>
        <taxon>Liliopsida</taxon>
        <taxon>Araceae</taxon>
        <taxon>Lemnoideae</taxon>
        <taxon>Spirodela</taxon>
    </lineage>
</organism>
<dbReference type="PANTHER" id="PTHR34224:SF2">
    <property type="entry name" value="INTERACTOR OF CONSTITUTIVE ACTIVE ROPS 4"/>
    <property type="match status" value="1"/>
</dbReference>
<evidence type="ECO:0000256" key="4">
    <source>
        <dbReference type="SAM" id="MobiDB-lite"/>
    </source>
</evidence>
<dbReference type="OrthoDB" id="782896at2759"/>
<keyword evidence="6" id="KW-1185">Reference proteome</keyword>